<dbReference type="AlphaFoldDB" id="A0A1X7TZM3"/>
<dbReference type="EnsemblMetazoa" id="Aqu2.1.20573_001">
    <property type="protein sequence ID" value="Aqu2.1.20573_001"/>
    <property type="gene ID" value="Aqu2.1.20573"/>
</dbReference>
<feature type="region of interest" description="Disordered" evidence="1">
    <location>
        <begin position="1"/>
        <end position="39"/>
    </location>
</feature>
<name>A0A1X7TZM3_AMPQE</name>
<sequence length="244" mass="27919">MAEPITPQAPNGPSKTRKPTPKVPSASKTKRRSLLSTTTNASKGGCSFENILTGKQQNYCCDMIIKQEGSVTDRVSKLTKKIEDIIRALQIEDNIVESFFIGKTYVPKSKKAKKFDPMKPGTWRKEGISQRWYSTYIPMEYDALIVLTVVTKDDVPDHTNQEDYTIMLEQKLLHYYKIENYDERIQNDSFSGGRKTTGGYIGYALYMAVKFEYEEVIEEMVPKDNNDLKEEDEGLTTEIKKLQI</sequence>
<evidence type="ECO:0000256" key="1">
    <source>
        <dbReference type="SAM" id="MobiDB-lite"/>
    </source>
</evidence>
<feature type="region of interest" description="Disordered" evidence="1">
    <location>
        <begin position="224"/>
        <end position="244"/>
    </location>
</feature>
<dbReference type="InParanoid" id="A0A1X7TZM3"/>
<proteinExistence type="predicted"/>
<organism evidence="2">
    <name type="scientific">Amphimedon queenslandica</name>
    <name type="common">Sponge</name>
    <dbReference type="NCBI Taxonomy" id="400682"/>
    <lineage>
        <taxon>Eukaryota</taxon>
        <taxon>Metazoa</taxon>
        <taxon>Porifera</taxon>
        <taxon>Demospongiae</taxon>
        <taxon>Heteroscleromorpha</taxon>
        <taxon>Haplosclerida</taxon>
        <taxon>Niphatidae</taxon>
        <taxon>Amphimedon</taxon>
    </lineage>
</organism>
<reference evidence="2" key="1">
    <citation type="submission" date="2017-05" db="UniProtKB">
        <authorList>
            <consortium name="EnsemblMetazoa"/>
        </authorList>
    </citation>
    <scope>IDENTIFICATION</scope>
</reference>
<protein>
    <submittedName>
        <fullName evidence="2">Uncharacterized protein</fullName>
    </submittedName>
</protein>
<evidence type="ECO:0000313" key="2">
    <source>
        <dbReference type="EnsemblMetazoa" id="Aqu2.1.20573_001"/>
    </source>
</evidence>
<accession>A0A1X7TZM3</accession>